<dbReference type="PROSITE" id="PS50016">
    <property type="entry name" value="ZF_PHD_2"/>
    <property type="match status" value="1"/>
</dbReference>
<dbReference type="GO" id="GO:0008270">
    <property type="term" value="F:zinc ion binding"/>
    <property type="evidence" value="ECO:0007669"/>
    <property type="project" value="UniProtKB-KW"/>
</dbReference>
<evidence type="ECO:0000259" key="6">
    <source>
        <dbReference type="PROSITE" id="PS50016"/>
    </source>
</evidence>
<dbReference type="SUPFAM" id="SSF52113">
    <property type="entry name" value="BRCT domain"/>
    <property type="match status" value="3"/>
</dbReference>
<evidence type="ECO:0000256" key="5">
    <source>
        <dbReference type="SAM" id="MobiDB-lite"/>
    </source>
</evidence>
<dbReference type="InterPro" id="IPR011011">
    <property type="entry name" value="Znf_FYVE_PHD"/>
</dbReference>
<dbReference type="SMART" id="SM00249">
    <property type="entry name" value="PHD"/>
    <property type="match status" value="1"/>
</dbReference>
<keyword evidence="1" id="KW-0479">Metal-binding</keyword>
<dbReference type="AlphaFoldDB" id="A0A834SIQ4"/>
<dbReference type="Gene3D" id="3.40.50.10190">
    <property type="entry name" value="BRCT domain"/>
    <property type="match status" value="4"/>
</dbReference>
<dbReference type="InterPro" id="IPR001357">
    <property type="entry name" value="BRCT_dom"/>
</dbReference>
<dbReference type="Pfam" id="PF00628">
    <property type="entry name" value="PHD"/>
    <property type="match status" value="1"/>
</dbReference>
<dbReference type="InterPro" id="IPR013083">
    <property type="entry name" value="Znf_RING/FYVE/PHD"/>
</dbReference>
<dbReference type="Gene3D" id="3.30.40.10">
    <property type="entry name" value="Zinc/RING finger domain, C3HC4 (zinc finger)"/>
    <property type="match status" value="1"/>
</dbReference>
<evidence type="ECO:0000256" key="2">
    <source>
        <dbReference type="ARBA" id="ARBA00022771"/>
    </source>
</evidence>
<evidence type="ECO:0000256" key="1">
    <source>
        <dbReference type="ARBA" id="ARBA00022723"/>
    </source>
</evidence>
<evidence type="ECO:0000259" key="7">
    <source>
        <dbReference type="PROSITE" id="PS50172"/>
    </source>
</evidence>
<dbReference type="InterPro" id="IPR036420">
    <property type="entry name" value="BRCT_dom_sf"/>
</dbReference>
<dbReference type="SMART" id="SM00292">
    <property type="entry name" value="BRCT"/>
    <property type="match status" value="4"/>
</dbReference>
<keyword evidence="2 4" id="KW-0863">Zinc-finger</keyword>
<dbReference type="PROSITE" id="PS50172">
    <property type="entry name" value="BRCT"/>
    <property type="match status" value="2"/>
</dbReference>
<dbReference type="Pfam" id="PF12738">
    <property type="entry name" value="PTCB-BRCT"/>
    <property type="match status" value="1"/>
</dbReference>
<dbReference type="Proteomes" id="UP000634136">
    <property type="component" value="Unassembled WGS sequence"/>
</dbReference>
<name>A0A834SIQ4_9FABA</name>
<accession>A0A834SIQ4</accession>
<feature type="domain" description="BRCT" evidence="7">
    <location>
        <begin position="109"/>
        <end position="193"/>
    </location>
</feature>
<feature type="domain" description="PHD-type" evidence="6">
    <location>
        <begin position="1131"/>
        <end position="1187"/>
    </location>
</feature>
<evidence type="ECO:0000256" key="3">
    <source>
        <dbReference type="ARBA" id="ARBA00022833"/>
    </source>
</evidence>
<reference evidence="8" key="1">
    <citation type="submission" date="2020-09" db="EMBL/GenBank/DDBJ databases">
        <title>Genome-Enabled Discovery of Anthraquinone Biosynthesis in Senna tora.</title>
        <authorList>
            <person name="Kang S.-H."/>
            <person name="Pandey R.P."/>
            <person name="Lee C.-M."/>
            <person name="Sim J.-S."/>
            <person name="Jeong J.-T."/>
            <person name="Choi B.-S."/>
            <person name="Jung M."/>
            <person name="Ginzburg D."/>
            <person name="Zhao K."/>
            <person name="Won S.Y."/>
            <person name="Oh T.-J."/>
            <person name="Yu Y."/>
            <person name="Kim N.-H."/>
            <person name="Lee O.R."/>
            <person name="Lee T.-H."/>
            <person name="Bashyal P."/>
            <person name="Kim T.-S."/>
            <person name="Lee W.-H."/>
            <person name="Kawkins C."/>
            <person name="Kim C.-K."/>
            <person name="Kim J.S."/>
            <person name="Ahn B.O."/>
            <person name="Rhee S.Y."/>
            <person name="Sohng J.K."/>
        </authorList>
    </citation>
    <scope>NUCLEOTIDE SEQUENCE</scope>
    <source>
        <tissue evidence="8">Leaf</tissue>
    </source>
</reference>
<dbReference type="Pfam" id="PF00533">
    <property type="entry name" value="BRCT"/>
    <property type="match status" value="1"/>
</dbReference>
<evidence type="ECO:0000313" key="9">
    <source>
        <dbReference type="Proteomes" id="UP000634136"/>
    </source>
</evidence>
<dbReference type="InterPro" id="IPR044254">
    <property type="entry name" value="At4g02110-like"/>
</dbReference>
<evidence type="ECO:0000313" key="8">
    <source>
        <dbReference type="EMBL" id="KAF7804908.1"/>
    </source>
</evidence>
<gene>
    <name evidence="8" type="ORF">G2W53_044019</name>
</gene>
<proteinExistence type="predicted"/>
<dbReference type="CDD" id="cd17711">
    <property type="entry name" value="BRCT_PAXIP1_rpt3"/>
    <property type="match status" value="1"/>
</dbReference>
<keyword evidence="9" id="KW-1185">Reference proteome</keyword>
<dbReference type="OrthoDB" id="1935339at2759"/>
<dbReference type="SUPFAM" id="SSF57903">
    <property type="entry name" value="FYVE/PHD zinc finger"/>
    <property type="match status" value="1"/>
</dbReference>
<evidence type="ECO:0000256" key="4">
    <source>
        <dbReference type="PROSITE-ProRule" id="PRU00146"/>
    </source>
</evidence>
<feature type="region of interest" description="Disordered" evidence="5">
    <location>
        <begin position="1187"/>
        <end position="1208"/>
    </location>
</feature>
<keyword evidence="3" id="KW-0862">Zinc</keyword>
<protein>
    <submittedName>
        <fullName evidence="8">BRCT domain-containing protein</fullName>
    </submittedName>
</protein>
<feature type="region of interest" description="Disordered" evidence="5">
    <location>
        <begin position="723"/>
        <end position="761"/>
    </location>
</feature>
<dbReference type="InterPro" id="IPR001965">
    <property type="entry name" value="Znf_PHD"/>
</dbReference>
<dbReference type="CDD" id="cd17738">
    <property type="entry name" value="BRCT_TopBP1_rpt7"/>
    <property type="match status" value="1"/>
</dbReference>
<dbReference type="InterPro" id="IPR019787">
    <property type="entry name" value="Znf_PHD-finger"/>
</dbReference>
<dbReference type="PANTHER" id="PTHR47181:SF2">
    <property type="entry name" value="BRCA1 C TERMINUS DOMAIN CONTAINING PROTEIN, EXPRESSED"/>
    <property type="match status" value="1"/>
</dbReference>
<comment type="caution">
    <text evidence="8">The sequence shown here is derived from an EMBL/GenBank/DDBJ whole genome shotgun (WGS) entry which is preliminary data.</text>
</comment>
<organism evidence="8 9">
    <name type="scientific">Senna tora</name>
    <dbReference type="NCBI Taxonomy" id="362788"/>
    <lineage>
        <taxon>Eukaryota</taxon>
        <taxon>Viridiplantae</taxon>
        <taxon>Streptophyta</taxon>
        <taxon>Embryophyta</taxon>
        <taxon>Tracheophyta</taxon>
        <taxon>Spermatophyta</taxon>
        <taxon>Magnoliopsida</taxon>
        <taxon>eudicotyledons</taxon>
        <taxon>Gunneridae</taxon>
        <taxon>Pentapetalae</taxon>
        <taxon>rosids</taxon>
        <taxon>fabids</taxon>
        <taxon>Fabales</taxon>
        <taxon>Fabaceae</taxon>
        <taxon>Caesalpinioideae</taxon>
        <taxon>Cassia clade</taxon>
        <taxon>Senna</taxon>
    </lineage>
</organism>
<feature type="domain" description="BRCT" evidence="7">
    <location>
        <begin position="888"/>
        <end position="970"/>
    </location>
</feature>
<dbReference type="PANTHER" id="PTHR47181">
    <property type="entry name" value="BRCA1 C TERMINUS DOMAIN CONTAINING PROTEIN, EXPRESSED"/>
    <property type="match status" value="1"/>
</dbReference>
<sequence length="1208" mass="132819">MLETGYPSQVFLGIHFVLFGFDPISESKVRFKLVNGGGVDVGQYSPSCTHIIVGKLAYDDPVCVAARNDGKTLVTALWVDHSADIGMPVDVTSVMYRPLKDLKGIPGAKNLILCLTGYQRQDRDDIMTMVGLMGAQFSKPLVANKVTHLICYKFEGEKYELAKRLKTIKLVNHRWLEDCLKYWVLLPEDKYKKSGYELELMVEEAKDSEEEGEDVMSGKSGGRNIIKSPLSSKISTAITHSCSKPVREASNAIPDSTAPEGLLKENKGHDSLYITGNENRSDQALSFRHADDLKISCGDPGVSRHDASGQLAGTCAKIAKPRNTDVPKAVDCPDLGIPEHANSSSHIPDLQVGTSEFGKLVNDLKLTSESAERLAQSDAKGSSMNYSRKNLERFSPPRNLNECLGNLSGPSGLPLDDMKFGNNHLETSSSSKVEKSSDRIGFPCVEGSGKGNDFNRREPISLLPQKRTSEASSNSKSKVTAKAKLSNGRVPSANGTMQGLKQTSLMNEPPATEDHFSAGMDGIRNAEIVNTKPLQCDNASVQTPVRGKHDSKINENDQECYPRKKSLNEESAGLTTLDLCNEAGDKFIRNSPRRKTVAKKCLGSRRKLGATVKQKGSIALNRSAPQGDTASYFTGCKETCDDEKFHTSSKIVDFETSLQLENGTKSAENAIGGEFLDDETEAPDDKFGGYNGMDLDENNAELVHLSKKTDTLTEEKAEAIHHRGKCEESVPPKEGTNETEQEAHELVDSTSKVNEKHKRRKLPAGRIKKTTVAKDVKRSKEAVCGIKNDNERKDKAEMGMLEKVSLPVGKNDGSAVPTNNSENFLEMEKENRPIDGEKDSEEVMNVGNSVIKASVGLAKINEKAKKKMALNLSPPEDNKRAKGEAACFIVSGHRLQRKEFQQIIRRLKGRVCRDSHQWSYQATHSIVPDPLRRTEKFFAAAASGRWILKTDYLTACSQAGKFLAEEPYEWHKSGLSEDGAINMEAPRKWRLLKERTGHGALYGMRIIIYGDCIAPPLDTLKRVVKAGDGTILATSPPYTRFLDTGIDYAIVSPGMPRVDLWVQEFLKHEIPCVLADYLVEYVCKPGFSLDKHVLYGTHSWAEKSFANLQSRAEEVIDNPAENSEDNDNDNDAACQVCGSRDRGDVMLLCGDESGSVGCGVGMHIDCCDPPLKEVPGEDWFCSKCSKTRNCSNSSKKRKKSVLSSSRIK</sequence>
<feature type="region of interest" description="Disordered" evidence="5">
    <location>
        <begin position="423"/>
        <end position="496"/>
    </location>
</feature>
<dbReference type="EMBL" id="JAAIUW010000013">
    <property type="protein sequence ID" value="KAF7804908.1"/>
    <property type="molecule type" value="Genomic_DNA"/>
</dbReference>